<name>A0ABS4I5L2_9BACL</name>
<keyword evidence="2" id="KW-1185">Reference proteome</keyword>
<dbReference type="EMBL" id="JAGGKV010000019">
    <property type="protein sequence ID" value="MBP1966202.1"/>
    <property type="molecule type" value="Genomic_DNA"/>
</dbReference>
<protein>
    <submittedName>
        <fullName evidence="1">Uncharacterized protein</fullName>
    </submittedName>
</protein>
<evidence type="ECO:0000313" key="2">
    <source>
        <dbReference type="Proteomes" id="UP001519344"/>
    </source>
</evidence>
<evidence type="ECO:0000313" key="1">
    <source>
        <dbReference type="EMBL" id="MBP1966202.1"/>
    </source>
</evidence>
<dbReference type="Proteomes" id="UP001519344">
    <property type="component" value="Unassembled WGS sequence"/>
</dbReference>
<proteinExistence type="predicted"/>
<organism evidence="1 2">
    <name type="scientific">Paenibacillus aceris</name>
    <dbReference type="NCBI Taxonomy" id="869555"/>
    <lineage>
        <taxon>Bacteria</taxon>
        <taxon>Bacillati</taxon>
        <taxon>Bacillota</taxon>
        <taxon>Bacilli</taxon>
        <taxon>Bacillales</taxon>
        <taxon>Paenibacillaceae</taxon>
        <taxon>Paenibacillus</taxon>
    </lineage>
</organism>
<accession>A0ABS4I5L2</accession>
<gene>
    <name evidence="1" type="ORF">J2Z65_005461</name>
</gene>
<comment type="caution">
    <text evidence="1">The sequence shown here is derived from an EMBL/GenBank/DDBJ whole genome shotgun (WGS) entry which is preliminary data.</text>
</comment>
<dbReference type="RefSeq" id="WP_167052266.1">
    <property type="nucleotide sequence ID" value="NZ_JAAOZR010000002.1"/>
</dbReference>
<sequence>MSLIHGRHLYLKWTATNSGTDVCVPVTDIAGNVQPETADWNKKGYGYNDIQKYEFM</sequence>
<reference evidence="1 2" key="1">
    <citation type="submission" date="2021-03" db="EMBL/GenBank/DDBJ databases">
        <title>Genomic Encyclopedia of Type Strains, Phase IV (KMG-IV): sequencing the most valuable type-strain genomes for metagenomic binning, comparative biology and taxonomic classification.</title>
        <authorList>
            <person name="Goeker M."/>
        </authorList>
    </citation>
    <scope>NUCLEOTIDE SEQUENCE [LARGE SCALE GENOMIC DNA]</scope>
    <source>
        <strain evidence="1 2">DSM 24950</strain>
    </source>
</reference>
<dbReference type="Gene3D" id="2.60.40.650">
    <property type="match status" value="1"/>
</dbReference>